<dbReference type="Gene3D" id="1.20.1170.10">
    <property type="match status" value="1"/>
</dbReference>
<sequence>MSNEELRTETNNSPNETFDFGELEKNVVFCIENLSSCIRTSKDIYVNESTEKIKVERFKFHEFAEESITISYAISSYARDLENFSKYFNDLTIEDILDELNDLSQDARKNADSCKKMNDKVNEIKRNLIAINNSLQNYRIEVETDIKKMKSDTQDERKFNEIEREFHKEGIVSFIPLAFIGGAAIAASAAAAPVLVPSACAMCAFGSAKAIVDGKALVTNYVNGYGIDQRLKQEQKELIELIKKMDEGLKDIGDTIQAVQTYWERHSNDMNHLNSKVSKALNKDRVGRLIKGVIKTSSERLVKNAETYSGKMRAILTRDQMTILN</sequence>
<keyword evidence="2" id="KW-0812">Transmembrane</keyword>
<gene>
    <name evidence="3" type="ORF">DEBURN_LOCUS5163</name>
</gene>
<name>A0A9N9F5N2_9GLOM</name>
<reference evidence="3" key="1">
    <citation type="submission" date="2021-06" db="EMBL/GenBank/DDBJ databases">
        <authorList>
            <person name="Kallberg Y."/>
            <person name="Tangrot J."/>
            <person name="Rosling A."/>
        </authorList>
    </citation>
    <scope>NUCLEOTIDE SEQUENCE</scope>
    <source>
        <strain evidence="3">AZ414A</strain>
    </source>
</reference>
<keyword evidence="2" id="KW-1133">Transmembrane helix</keyword>
<evidence type="ECO:0000313" key="3">
    <source>
        <dbReference type="EMBL" id="CAG8510764.1"/>
    </source>
</evidence>
<evidence type="ECO:0000256" key="1">
    <source>
        <dbReference type="SAM" id="Coils"/>
    </source>
</evidence>
<dbReference type="EMBL" id="CAJVPK010000441">
    <property type="protein sequence ID" value="CAG8510764.1"/>
    <property type="molecule type" value="Genomic_DNA"/>
</dbReference>
<keyword evidence="1" id="KW-0175">Coiled coil</keyword>
<proteinExistence type="predicted"/>
<dbReference type="Proteomes" id="UP000789706">
    <property type="component" value="Unassembled WGS sequence"/>
</dbReference>
<comment type="caution">
    <text evidence="3">The sequence shown here is derived from an EMBL/GenBank/DDBJ whole genome shotgun (WGS) entry which is preliminary data.</text>
</comment>
<protein>
    <submittedName>
        <fullName evidence="3">6506_t:CDS:1</fullName>
    </submittedName>
</protein>
<dbReference type="OrthoDB" id="2465684at2759"/>
<dbReference type="AlphaFoldDB" id="A0A9N9F5N2"/>
<organism evidence="3 4">
    <name type="scientific">Diversispora eburnea</name>
    <dbReference type="NCBI Taxonomy" id="1213867"/>
    <lineage>
        <taxon>Eukaryota</taxon>
        <taxon>Fungi</taxon>
        <taxon>Fungi incertae sedis</taxon>
        <taxon>Mucoromycota</taxon>
        <taxon>Glomeromycotina</taxon>
        <taxon>Glomeromycetes</taxon>
        <taxon>Diversisporales</taxon>
        <taxon>Diversisporaceae</taxon>
        <taxon>Diversispora</taxon>
    </lineage>
</organism>
<feature type="coiled-coil region" evidence="1">
    <location>
        <begin position="97"/>
        <end position="141"/>
    </location>
</feature>
<keyword evidence="4" id="KW-1185">Reference proteome</keyword>
<evidence type="ECO:0000313" key="4">
    <source>
        <dbReference type="Proteomes" id="UP000789706"/>
    </source>
</evidence>
<keyword evidence="2" id="KW-0472">Membrane</keyword>
<evidence type="ECO:0000256" key="2">
    <source>
        <dbReference type="SAM" id="Phobius"/>
    </source>
</evidence>
<dbReference type="SUPFAM" id="SSF58100">
    <property type="entry name" value="Bacterial hemolysins"/>
    <property type="match status" value="1"/>
</dbReference>
<feature type="transmembrane region" description="Helical" evidence="2">
    <location>
        <begin position="174"/>
        <end position="196"/>
    </location>
</feature>
<accession>A0A9N9F5N2</accession>